<keyword evidence="7" id="KW-1185">Reference proteome</keyword>
<dbReference type="PANTHER" id="PTHR19282:SF515">
    <property type="entry name" value="TETRASPANIN"/>
    <property type="match status" value="1"/>
</dbReference>
<dbReference type="InterPro" id="IPR018499">
    <property type="entry name" value="Tetraspanin/Peripherin"/>
</dbReference>
<evidence type="ECO:0000256" key="3">
    <source>
        <dbReference type="ARBA" id="ARBA00022989"/>
    </source>
</evidence>
<evidence type="ECO:0008006" key="8">
    <source>
        <dbReference type="Google" id="ProtNLM"/>
    </source>
</evidence>
<protein>
    <recommendedName>
        <fullName evidence="8">Tetraspanin</fullName>
    </recommendedName>
</protein>
<evidence type="ECO:0000313" key="7">
    <source>
        <dbReference type="Proteomes" id="UP000494106"/>
    </source>
</evidence>
<dbReference type="SUPFAM" id="SSF48652">
    <property type="entry name" value="Tetraspanin"/>
    <property type="match status" value="1"/>
</dbReference>
<evidence type="ECO:0000256" key="1">
    <source>
        <dbReference type="ARBA" id="ARBA00004141"/>
    </source>
</evidence>
<proteinExistence type="predicted"/>
<evidence type="ECO:0000256" key="2">
    <source>
        <dbReference type="ARBA" id="ARBA00022692"/>
    </source>
</evidence>
<dbReference type="Pfam" id="PF00335">
    <property type="entry name" value="Tetraspanin"/>
    <property type="match status" value="1"/>
</dbReference>
<dbReference type="InterPro" id="IPR008952">
    <property type="entry name" value="Tetraspanin_EC2_sf"/>
</dbReference>
<keyword evidence="4 5" id="KW-0472">Membrane</keyword>
<dbReference type="AlphaFoldDB" id="A0A8S1A859"/>
<evidence type="ECO:0000313" key="6">
    <source>
        <dbReference type="EMBL" id="CAB3240716.1"/>
    </source>
</evidence>
<keyword evidence="2 5" id="KW-0812">Transmembrane</keyword>
<comment type="subcellular location">
    <subcellularLocation>
        <location evidence="1">Membrane</location>
        <topology evidence="1">Multi-pass membrane protein</topology>
    </subcellularLocation>
</comment>
<feature type="transmembrane region" description="Helical" evidence="5">
    <location>
        <begin position="51"/>
        <end position="71"/>
    </location>
</feature>
<evidence type="ECO:0000256" key="4">
    <source>
        <dbReference type="ARBA" id="ARBA00023136"/>
    </source>
</evidence>
<dbReference type="EMBL" id="CADEBC010000506">
    <property type="protein sequence ID" value="CAB3240716.1"/>
    <property type="molecule type" value="Genomic_DNA"/>
</dbReference>
<accession>A0A8S1A859</accession>
<name>A0A8S1A859_ARCPL</name>
<organism evidence="6 7">
    <name type="scientific">Arctia plantaginis</name>
    <name type="common">Wood tiger moth</name>
    <name type="synonym">Phalaena plantaginis</name>
    <dbReference type="NCBI Taxonomy" id="874455"/>
    <lineage>
        <taxon>Eukaryota</taxon>
        <taxon>Metazoa</taxon>
        <taxon>Ecdysozoa</taxon>
        <taxon>Arthropoda</taxon>
        <taxon>Hexapoda</taxon>
        <taxon>Insecta</taxon>
        <taxon>Pterygota</taxon>
        <taxon>Neoptera</taxon>
        <taxon>Endopterygota</taxon>
        <taxon>Lepidoptera</taxon>
        <taxon>Glossata</taxon>
        <taxon>Ditrysia</taxon>
        <taxon>Noctuoidea</taxon>
        <taxon>Erebidae</taxon>
        <taxon>Arctiinae</taxon>
        <taxon>Arctia</taxon>
    </lineage>
</organism>
<feature type="transmembrane region" description="Helical" evidence="5">
    <location>
        <begin position="183"/>
        <end position="208"/>
    </location>
</feature>
<evidence type="ECO:0000256" key="5">
    <source>
        <dbReference type="SAM" id="Phobius"/>
    </source>
</evidence>
<feature type="transmembrane region" description="Helical" evidence="5">
    <location>
        <begin position="78"/>
        <end position="101"/>
    </location>
</feature>
<reference evidence="6 7" key="1">
    <citation type="submission" date="2020-04" db="EMBL/GenBank/DDBJ databases">
        <authorList>
            <person name="Wallbank WR R."/>
            <person name="Pardo Diaz C."/>
            <person name="Kozak K."/>
            <person name="Martin S."/>
            <person name="Jiggins C."/>
            <person name="Moest M."/>
            <person name="Warren A I."/>
            <person name="Byers J.R.P. K."/>
            <person name="Montejo-Kovacevich G."/>
            <person name="Yen C E."/>
        </authorList>
    </citation>
    <scope>NUCLEOTIDE SEQUENCE [LARGE SCALE GENOMIC DNA]</scope>
</reference>
<dbReference type="OrthoDB" id="5982705at2759"/>
<keyword evidence="3 5" id="KW-1133">Transmembrane helix</keyword>
<dbReference type="PANTHER" id="PTHR19282">
    <property type="entry name" value="TETRASPANIN"/>
    <property type="match status" value="1"/>
</dbReference>
<dbReference type="PRINTS" id="PR00259">
    <property type="entry name" value="TMFOUR"/>
</dbReference>
<comment type="caution">
    <text evidence="6">The sequence shown here is derived from an EMBL/GenBank/DDBJ whole genome shotgun (WGS) entry which is preliminary data.</text>
</comment>
<dbReference type="GO" id="GO:0005886">
    <property type="term" value="C:plasma membrane"/>
    <property type="evidence" value="ECO:0007669"/>
    <property type="project" value="TreeGrafter"/>
</dbReference>
<gene>
    <name evidence="6" type="ORF">APLA_LOCUS8352</name>
</gene>
<dbReference type="Proteomes" id="UP000494106">
    <property type="component" value="Unassembled WGS sequence"/>
</dbReference>
<sequence>MGVFILKCVLHFFNFIIMLTGMAPLICGILTQLGYMDVGLTNLSIEHVPPYMMVVGSVIIIISIVGCCGGLMEHAVMLIFYSVFMAILMAGSILLAVTILLKIDYLLNLLTLNITTQFHKDVDMFSQFEVLYQCCGTHGAISYQSKGLGLSNSCCATPPCTFDKVTFPGCVEKTQSDVMNIRWIFAGTVIGLAVTQLFQTVVSSYLAFSVSKKQYKMQYS</sequence>
<feature type="transmembrane region" description="Helical" evidence="5">
    <location>
        <begin position="12"/>
        <end position="31"/>
    </location>
</feature>